<proteinExistence type="predicted"/>
<keyword evidence="1 3" id="KW-0808">Transferase</keyword>
<protein>
    <submittedName>
        <fullName evidence="3">Methyltransferase</fullName>
    </submittedName>
</protein>
<evidence type="ECO:0000313" key="4">
    <source>
        <dbReference type="Proteomes" id="UP000029995"/>
    </source>
</evidence>
<organism evidence="3 4">
    <name type="scientific">Inquilinus limosus MP06</name>
    <dbReference type="NCBI Taxonomy" id="1398085"/>
    <lineage>
        <taxon>Bacteria</taxon>
        <taxon>Pseudomonadati</taxon>
        <taxon>Pseudomonadota</taxon>
        <taxon>Alphaproteobacteria</taxon>
        <taxon>Rhodospirillales</taxon>
        <taxon>Rhodospirillaceae</taxon>
        <taxon>Inquilinus</taxon>
    </lineage>
</organism>
<gene>
    <name evidence="3" type="ORF">P409_32160</name>
</gene>
<reference evidence="3 4" key="1">
    <citation type="submission" date="2014-01" db="EMBL/GenBank/DDBJ databases">
        <title>Genome sequence determination for a cystic fibrosis isolate, Inquilinus limosus.</title>
        <authorList>
            <person name="Pino M."/>
            <person name="Di Conza J."/>
            <person name="Gutkind G."/>
        </authorList>
    </citation>
    <scope>NUCLEOTIDE SEQUENCE [LARGE SCALE GENOMIC DNA]</scope>
    <source>
        <strain evidence="3 4">MP06</strain>
    </source>
</reference>
<accession>A0A0A0CVX7</accession>
<keyword evidence="3" id="KW-0489">Methyltransferase</keyword>
<dbReference type="OrthoDB" id="9811589at2"/>
<dbReference type="GO" id="GO:0032259">
    <property type="term" value="P:methylation"/>
    <property type="evidence" value="ECO:0007669"/>
    <property type="project" value="UniProtKB-KW"/>
</dbReference>
<dbReference type="InterPro" id="IPR029063">
    <property type="entry name" value="SAM-dependent_MTases_sf"/>
</dbReference>
<dbReference type="Pfam" id="PF13649">
    <property type="entry name" value="Methyltransf_25"/>
    <property type="match status" value="1"/>
</dbReference>
<dbReference type="Gene3D" id="3.40.50.150">
    <property type="entry name" value="Vaccinia Virus protein VP39"/>
    <property type="match status" value="1"/>
</dbReference>
<dbReference type="GO" id="GO:0008168">
    <property type="term" value="F:methyltransferase activity"/>
    <property type="evidence" value="ECO:0007669"/>
    <property type="project" value="UniProtKB-KW"/>
</dbReference>
<name>A0A0A0CVX7_9PROT</name>
<dbReference type="SUPFAM" id="SSF53335">
    <property type="entry name" value="S-adenosyl-L-methionine-dependent methyltransferases"/>
    <property type="match status" value="1"/>
</dbReference>
<evidence type="ECO:0000256" key="1">
    <source>
        <dbReference type="ARBA" id="ARBA00022679"/>
    </source>
</evidence>
<dbReference type="Proteomes" id="UP000029995">
    <property type="component" value="Unassembled WGS sequence"/>
</dbReference>
<evidence type="ECO:0000313" key="3">
    <source>
        <dbReference type="EMBL" id="KGM30586.1"/>
    </source>
</evidence>
<dbReference type="EMBL" id="JANX01000773">
    <property type="protein sequence ID" value="KGM30586.1"/>
    <property type="molecule type" value="Genomic_DNA"/>
</dbReference>
<evidence type="ECO:0000259" key="2">
    <source>
        <dbReference type="Pfam" id="PF13649"/>
    </source>
</evidence>
<feature type="domain" description="Methyltransferase" evidence="2">
    <location>
        <begin position="39"/>
        <end position="133"/>
    </location>
</feature>
<dbReference type="InterPro" id="IPR041698">
    <property type="entry name" value="Methyltransf_25"/>
</dbReference>
<dbReference type="AlphaFoldDB" id="A0A0A0CVX7"/>
<dbReference type="RefSeq" id="WP_034848209.1">
    <property type="nucleotide sequence ID" value="NZ_JANX01000773.1"/>
</dbReference>
<sequence length="252" mass="28139">MTQDRLYGDPDLASFYDVENVWSSDQDYCRALAAGRASVLDLGCGTGWLAAELAREPGRTVFGVDPAGAMLEIARARPGGDRVTWVQGDGRSVRLDRRFDLIVLTGHAFQVFLTPEDRLAALRTIAAHLAPDGRFIFDSRNPAREEWREWTPAESMRRIEHPRFGVTEAWNDVEHDPATGIVTYGTFYRILADGRVLSSRSRIAFPPRGQLERLIAEAGLVVDTWLGDWTGAPWTPESRDFIPLGRLEPTGQ</sequence>
<dbReference type="CDD" id="cd02440">
    <property type="entry name" value="AdoMet_MTases"/>
    <property type="match status" value="1"/>
</dbReference>
<comment type="caution">
    <text evidence="3">The sequence shown here is derived from an EMBL/GenBank/DDBJ whole genome shotgun (WGS) entry which is preliminary data.</text>
</comment>
<dbReference type="PANTHER" id="PTHR43861">
    <property type="entry name" value="TRANS-ACONITATE 2-METHYLTRANSFERASE-RELATED"/>
    <property type="match status" value="1"/>
</dbReference>